<dbReference type="RefSeq" id="WP_095551331.1">
    <property type="nucleotide sequence ID" value="NZ_NSJE01000004.1"/>
</dbReference>
<dbReference type="CDD" id="cd21836">
    <property type="entry name" value="adhesin_CP"/>
    <property type="match status" value="2"/>
</dbReference>
<dbReference type="Pfam" id="PF24574">
    <property type="entry name" value="Nm-ACP"/>
    <property type="match status" value="2"/>
</dbReference>
<keyword evidence="1" id="KW-0732">Signal</keyword>
<evidence type="ECO:0000313" key="4">
    <source>
        <dbReference type="Proteomes" id="UP000218439"/>
    </source>
</evidence>
<dbReference type="Proteomes" id="UP000218439">
    <property type="component" value="Unassembled WGS sequence"/>
</dbReference>
<dbReference type="PROSITE" id="PS51257">
    <property type="entry name" value="PROKAR_LIPOPROTEIN"/>
    <property type="match status" value="1"/>
</dbReference>
<protein>
    <submittedName>
        <fullName evidence="3">Adhesin</fullName>
    </submittedName>
</protein>
<dbReference type="AlphaFoldDB" id="A0A2A2B0L7"/>
<feature type="domain" description="ACP-like" evidence="2">
    <location>
        <begin position="22"/>
        <end position="114"/>
    </location>
</feature>
<evidence type="ECO:0000256" key="1">
    <source>
        <dbReference type="SAM" id="SignalP"/>
    </source>
</evidence>
<name>A0A2A2B0L7_9BURK</name>
<organism evidence="3 4">
    <name type="scientific">Vandammella animalimorsus</name>
    <dbReference type="NCBI Taxonomy" id="2029117"/>
    <lineage>
        <taxon>Bacteria</taxon>
        <taxon>Pseudomonadati</taxon>
        <taxon>Pseudomonadota</taxon>
        <taxon>Betaproteobacteria</taxon>
        <taxon>Burkholderiales</taxon>
        <taxon>Comamonadaceae</taxon>
        <taxon>Vandammella</taxon>
    </lineage>
</organism>
<feature type="domain" description="ACP-like" evidence="2">
    <location>
        <begin position="134"/>
        <end position="224"/>
    </location>
</feature>
<evidence type="ECO:0000259" key="2">
    <source>
        <dbReference type="Pfam" id="PF24574"/>
    </source>
</evidence>
<accession>A0A2A2B0L7</accession>
<evidence type="ECO:0000313" key="3">
    <source>
        <dbReference type="EMBL" id="PAT43568.1"/>
    </source>
</evidence>
<reference evidence="3 4" key="1">
    <citation type="submission" date="2017-08" db="EMBL/GenBank/DDBJ databases">
        <title>WGS of Clinical strains of the CDC Group NO-1 linked to zoonotic infections in humans.</title>
        <authorList>
            <person name="Bernier A.-M."/>
            <person name="Bernard K."/>
        </authorList>
    </citation>
    <scope>NUCLEOTIDE SEQUENCE [LARGE SCALE GENOMIC DNA]</scope>
    <source>
        <strain evidence="3 4">NML120219</strain>
    </source>
</reference>
<feature type="chain" id="PRO_5013240017" evidence="1">
    <location>
        <begin position="22"/>
        <end position="225"/>
    </location>
</feature>
<proteinExistence type="predicted"/>
<dbReference type="EMBL" id="NSJE01000004">
    <property type="protein sequence ID" value="PAT43568.1"/>
    <property type="molecule type" value="Genomic_DNA"/>
</dbReference>
<comment type="caution">
    <text evidence="3">The sequence shown here is derived from an EMBL/GenBank/DDBJ whole genome shotgun (WGS) entry which is preliminary data.</text>
</comment>
<gene>
    <name evidence="3" type="ORF">CK621_03595</name>
</gene>
<sequence length="225" mass="24276">MKLIQTAIAASLACLSLSAMASSHSVTYACEGGKQVQVRYQFNKAGVPTRAEAHIRGAKRVMAYDMNRSDDVDTFFANKSGYRLSSDYMDVKNFRKSSIMITAPNDEILFKSCTAQSGAAASSGRSAGGAAKNAQQVAYSCNNGRLSVAYQFNSAGIPVSATAQLQGKRRTLNYDQNNSTDVETFFTAQGYRLATDAMTRDNFTSLPIMVTAPGNKILHKSCMPN</sequence>
<feature type="signal peptide" evidence="1">
    <location>
        <begin position="1"/>
        <end position="21"/>
    </location>
</feature>
<dbReference type="InterPro" id="IPR056025">
    <property type="entry name" value="ACP_dom"/>
</dbReference>